<organism evidence="2 3">
    <name type="scientific">Polyporus arcularius HHB13444</name>
    <dbReference type="NCBI Taxonomy" id="1314778"/>
    <lineage>
        <taxon>Eukaryota</taxon>
        <taxon>Fungi</taxon>
        <taxon>Dikarya</taxon>
        <taxon>Basidiomycota</taxon>
        <taxon>Agaricomycotina</taxon>
        <taxon>Agaricomycetes</taxon>
        <taxon>Polyporales</taxon>
        <taxon>Polyporaceae</taxon>
        <taxon>Polyporus</taxon>
    </lineage>
</organism>
<accession>A0A5C3P7I8</accession>
<evidence type="ECO:0000256" key="1">
    <source>
        <dbReference type="SAM" id="SignalP"/>
    </source>
</evidence>
<evidence type="ECO:0000313" key="3">
    <source>
        <dbReference type="Proteomes" id="UP000308197"/>
    </source>
</evidence>
<dbReference type="InParanoid" id="A0A5C3P7I8"/>
<feature type="signal peptide" evidence="1">
    <location>
        <begin position="1"/>
        <end position="20"/>
    </location>
</feature>
<gene>
    <name evidence="2" type="ORF">K466DRAFT_208985</name>
</gene>
<dbReference type="EMBL" id="ML211288">
    <property type="protein sequence ID" value="TFK84877.1"/>
    <property type="molecule type" value="Genomic_DNA"/>
</dbReference>
<evidence type="ECO:0000313" key="2">
    <source>
        <dbReference type="EMBL" id="TFK84877.1"/>
    </source>
</evidence>
<name>A0A5C3P7I8_9APHY</name>
<protein>
    <recommendedName>
        <fullName evidence="4">Secreted protein</fullName>
    </recommendedName>
</protein>
<feature type="chain" id="PRO_5022974576" description="Secreted protein" evidence="1">
    <location>
        <begin position="21"/>
        <end position="231"/>
    </location>
</feature>
<keyword evidence="1" id="KW-0732">Signal</keyword>
<sequence>MTLYHAMSCLLPFLFSEAAARRRAVACSSPRGCSQTYVSAASPCMVALWLDSSLRRDSAAISPGTVPGMHDSTCRVLPRRGPSQHLLLRQLRTRSQTCCQSYLGLFSRSMQIACSILSASPVSSQSPLREEISRACSTCDHHSRCCGSLPPVLRPVYRLAAFLAPRKHGPVERIKFRIRMSVIHRSQSFLSVERRYSECSLHVPISSCTHRDIHVRWSEARKGGSCLLHRR</sequence>
<proteinExistence type="predicted"/>
<dbReference type="Proteomes" id="UP000308197">
    <property type="component" value="Unassembled WGS sequence"/>
</dbReference>
<keyword evidence="3" id="KW-1185">Reference proteome</keyword>
<evidence type="ECO:0008006" key="4">
    <source>
        <dbReference type="Google" id="ProtNLM"/>
    </source>
</evidence>
<dbReference type="AlphaFoldDB" id="A0A5C3P7I8"/>
<reference evidence="2 3" key="1">
    <citation type="journal article" date="2019" name="Nat. Ecol. Evol.">
        <title>Megaphylogeny resolves global patterns of mushroom evolution.</title>
        <authorList>
            <person name="Varga T."/>
            <person name="Krizsan K."/>
            <person name="Foldi C."/>
            <person name="Dima B."/>
            <person name="Sanchez-Garcia M."/>
            <person name="Sanchez-Ramirez S."/>
            <person name="Szollosi G.J."/>
            <person name="Szarkandi J.G."/>
            <person name="Papp V."/>
            <person name="Albert L."/>
            <person name="Andreopoulos W."/>
            <person name="Angelini C."/>
            <person name="Antonin V."/>
            <person name="Barry K.W."/>
            <person name="Bougher N.L."/>
            <person name="Buchanan P."/>
            <person name="Buyck B."/>
            <person name="Bense V."/>
            <person name="Catcheside P."/>
            <person name="Chovatia M."/>
            <person name="Cooper J."/>
            <person name="Damon W."/>
            <person name="Desjardin D."/>
            <person name="Finy P."/>
            <person name="Geml J."/>
            <person name="Haridas S."/>
            <person name="Hughes K."/>
            <person name="Justo A."/>
            <person name="Karasinski D."/>
            <person name="Kautmanova I."/>
            <person name="Kiss B."/>
            <person name="Kocsube S."/>
            <person name="Kotiranta H."/>
            <person name="LaButti K.M."/>
            <person name="Lechner B.E."/>
            <person name="Liimatainen K."/>
            <person name="Lipzen A."/>
            <person name="Lukacs Z."/>
            <person name="Mihaltcheva S."/>
            <person name="Morgado L.N."/>
            <person name="Niskanen T."/>
            <person name="Noordeloos M.E."/>
            <person name="Ohm R.A."/>
            <person name="Ortiz-Santana B."/>
            <person name="Ovrebo C."/>
            <person name="Racz N."/>
            <person name="Riley R."/>
            <person name="Savchenko A."/>
            <person name="Shiryaev A."/>
            <person name="Soop K."/>
            <person name="Spirin V."/>
            <person name="Szebenyi C."/>
            <person name="Tomsovsky M."/>
            <person name="Tulloss R.E."/>
            <person name="Uehling J."/>
            <person name="Grigoriev I.V."/>
            <person name="Vagvolgyi C."/>
            <person name="Papp T."/>
            <person name="Martin F.M."/>
            <person name="Miettinen O."/>
            <person name="Hibbett D.S."/>
            <person name="Nagy L.G."/>
        </authorList>
    </citation>
    <scope>NUCLEOTIDE SEQUENCE [LARGE SCALE GENOMIC DNA]</scope>
    <source>
        <strain evidence="2 3">HHB13444</strain>
    </source>
</reference>